<reference evidence="1 2" key="1">
    <citation type="journal article" date="2018" name="Front. Microbiol.">
        <title>Genome-Wide Analysis of Corynespora cassiicola Leaf Fall Disease Putative Effectors.</title>
        <authorList>
            <person name="Lopez D."/>
            <person name="Ribeiro S."/>
            <person name="Label P."/>
            <person name="Fumanal B."/>
            <person name="Venisse J.S."/>
            <person name="Kohler A."/>
            <person name="de Oliveira R.R."/>
            <person name="Labutti K."/>
            <person name="Lipzen A."/>
            <person name="Lail K."/>
            <person name="Bauer D."/>
            <person name="Ohm R.A."/>
            <person name="Barry K.W."/>
            <person name="Spatafora J."/>
            <person name="Grigoriev I.V."/>
            <person name="Martin F.M."/>
            <person name="Pujade-Renaud V."/>
        </authorList>
    </citation>
    <scope>NUCLEOTIDE SEQUENCE [LARGE SCALE GENOMIC DNA]</scope>
    <source>
        <strain evidence="1 2">Philippines</strain>
    </source>
</reference>
<dbReference type="AlphaFoldDB" id="A0A2T2N9D2"/>
<gene>
    <name evidence="1" type="ORF">BS50DRAFT_136504</name>
</gene>
<proteinExistence type="predicted"/>
<dbReference type="Proteomes" id="UP000240883">
    <property type="component" value="Unassembled WGS sequence"/>
</dbReference>
<protein>
    <submittedName>
        <fullName evidence="1">Uncharacterized protein</fullName>
    </submittedName>
</protein>
<evidence type="ECO:0000313" key="1">
    <source>
        <dbReference type="EMBL" id="PSN62062.1"/>
    </source>
</evidence>
<organism evidence="1 2">
    <name type="scientific">Corynespora cassiicola Philippines</name>
    <dbReference type="NCBI Taxonomy" id="1448308"/>
    <lineage>
        <taxon>Eukaryota</taxon>
        <taxon>Fungi</taxon>
        <taxon>Dikarya</taxon>
        <taxon>Ascomycota</taxon>
        <taxon>Pezizomycotina</taxon>
        <taxon>Dothideomycetes</taxon>
        <taxon>Pleosporomycetidae</taxon>
        <taxon>Pleosporales</taxon>
        <taxon>Corynesporascaceae</taxon>
        <taxon>Corynespora</taxon>
    </lineage>
</organism>
<keyword evidence="2" id="KW-1185">Reference proteome</keyword>
<sequence length="252" mass="28357">MTSSQDMEQDKMSEPGQCVGTAADMIIMENKNTKQSVHLPKSYRWLSKSSKRRIRKGKQKQTGSLQSIDLVDPEVLPAPRHLVDWRLKELQKGFDSFLLCRGALHLFTCGHVIAILCKECSQFWDQNPERNTHKHMGICMKSPEKENFSSTRQLKIAAPCPKCQPLSAIFPPGNDPRDLRASNYIDFLKKVSDISSNDVDSKSNTTLASRNVAETTSNLNSPGLDVLTMLPLGTESYYIYLENYIAGYIIKA</sequence>
<dbReference type="EMBL" id="KZ678142">
    <property type="protein sequence ID" value="PSN62062.1"/>
    <property type="molecule type" value="Genomic_DNA"/>
</dbReference>
<name>A0A2T2N9D2_CORCC</name>
<evidence type="ECO:0000313" key="2">
    <source>
        <dbReference type="Proteomes" id="UP000240883"/>
    </source>
</evidence>
<accession>A0A2T2N9D2</accession>